<dbReference type="Proteomes" id="UP000624244">
    <property type="component" value="Unassembled WGS sequence"/>
</dbReference>
<dbReference type="InterPro" id="IPR011009">
    <property type="entry name" value="Kinase-like_dom_sf"/>
</dbReference>
<protein>
    <recommendedName>
        <fullName evidence="1">Protein kinase domain-containing protein</fullName>
    </recommendedName>
</protein>
<dbReference type="EMBL" id="WNKQ01000008">
    <property type="protein sequence ID" value="KAF5849784.1"/>
    <property type="molecule type" value="Genomic_DNA"/>
</dbReference>
<evidence type="ECO:0000313" key="3">
    <source>
        <dbReference type="Proteomes" id="UP000624244"/>
    </source>
</evidence>
<dbReference type="InterPro" id="IPR000719">
    <property type="entry name" value="Prot_kinase_dom"/>
</dbReference>
<reference evidence="2" key="1">
    <citation type="submission" date="2019-11" db="EMBL/GenBank/DDBJ databases">
        <title>Bipolaris sorokiniana Genome sequencing.</title>
        <authorList>
            <person name="Wang H."/>
        </authorList>
    </citation>
    <scope>NUCLEOTIDE SEQUENCE</scope>
</reference>
<evidence type="ECO:0000259" key="1">
    <source>
        <dbReference type="PROSITE" id="PS50011"/>
    </source>
</evidence>
<dbReference type="Gene3D" id="1.10.510.10">
    <property type="entry name" value="Transferase(Phosphotransferase) domain 1"/>
    <property type="match status" value="2"/>
</dbReference>
<dbReference type="GO" id="GO:0004672">
    <property type="term" value="F:protein kinase activity"/>
    <property type="evidence" value="ECO:0007669"/>
    <property type="project" value="InterPro"/>
</dbReference>
<dbReference type="PROSITE" id="PS50011">
    <property type="entry name" value="PROTEIN_KINASE_DOM"/>
    <property type="match status" value="1"/>
</dbReference>
<dbReference type="AlphaFoldDB" id="A0A8H5ZKA2"/>
<dbReference type="PANTHER" id="PTHR37542:SF3">
    <property type="entry name" value="PRION-INHIBITION AND PROPAGATION HELO DOMAIN-CONTAINING PROTEIN"/>
    <property type="match status" value="1"/>
</dbReference>
<dbReference type="GO" id="GO:0005524">
    <property type="term" value="F:ATP binding"/>
    <property type="evidence" value="ECO:0007669"/>
    <property type="project" value="InterPro"/>
</dbReference>
<dbReference type="OMA" id="MERIAMI"/>
<gene>
    <name evidence="2" type="ORF">GGP41_005282</name>
</gene>
<comment type="caution">
    <text evidence="2">The sequence shown here is derived from an EMBL/GenBank/DDBJ whole genome shotgun (WGS) entry which is preliminary data.</text>
</comment>
<feature type="domain" description="Protein kinase" evidence="1">
    <location>
        <begin position="144"/>
        <end position="464"/>
    </location>
</feature>
<evidence type="ECO:0000313" key="2">
    <source>
        <dbReference type="EMBL" id="KAF5849784.1"/>
    </source>
</evidence>
<organism evidence="2 3">
    <name type="scientific">Cochliobolus sativus</name>
    <name type="common">Common root rot and spot blotch fungus</name>
    <name type="synonym">Bipolaris sorokiniana</name>
    <dbReference type="NCBI Taxonomy" id="45130"/>
    <lineage>
        <taxon>Eukaryota</taxon>
        <taxon>Fungi</taxon>
        <taxon>Dikarya</taxon>
        <taxon>Ascomycota</taxon>
        <taxon>Pezizomycotina</taxon>
        <taxon>Dothideomycetes</taxon>
        <taxon>Pleosporomycetidae</taxon>
        <taxon>Pleosporales</taxon>
        <taxon>Pleosporineae</taxon>
        <taxon>Pleosporaceae</taxon>
        <taxon>Bipolaris</taxon>
    </lineage>
</organism>
<dbReference type="SUPFAM" id="SSF56112">
    <property type="entry name" value="Protein kinase-like (PK-like)"/>
    <property type="match status" value="2"/>
</dbReference>
<name>A0A8H5ZKA2_COCSA</name>
<dbReference type="CDD" id="cd00180">
    <property type="entry name" value="PKc"/>
    <property type="match status" value="1"/>
</dbReference>
<accession>A0A8H5ZKA2</accession>
<proteinExistence type="predicted"/>
<sequence>MYLEMLYREIERNRSRSLPGTYFICAENIRSIFSLDRVELAIQELDCDPHERIGLAKQVHKEGVVVFAILVWMRRPDSIVKFREHGCLDGQLPLPESRAQQIVPEFGLSFAREVQWQFLPYVFKKDMCDYHRYIHEVNVIFPFVGEAEKIAQGGFGEVTRIQIPTNLQELFHSKEATVSVIRKRIMHRKKQSQEAYDKSFQREMRSLRLLHQLKHPNIIPLLGSYTHNQEHNFLFPPFAMDLAKFLDLESRFKDFQWNFVFPVALRGLASALEQLHNISLDGAHNGVHFTGLGYHHDFRPSNILITHDSFVLADFGLGEIKPELENSQTPWKMGTGDYLAPETMDSLTFAHQSVGRSIDVWAFGCLIAEVVSYMERGHQGVRHFRALRESELRPRYVTTYFFTPDGGLKESVQRWLEEMGTTSSIITKKMLKVAFRALQPVLAPRCSIKDVRGELDIISLQALVSTLCSEMEAYLIAAEQDLDQTGLHMAMRFETERLHVIARFLSSEKDANSSIFSQEETYRSFCDGLRSLFMTVHNELGHQKDISQQVDASETRIDLGGSVPERVQKMVQKLWTFLPKRETKRIQELWLSSMQEDDIERLNDIDMLMREHRREDFSDVGRMAAIRATRLQLLNTPDSGAANLLRDRQDLHHIELLNGHTYGRFRGDQPVLVEWMYYTNRSDTIPEHQRLLIMELRAESFNLSKPAKLRVLKCLGFVEEIGEMGRRPGYGFLYELPATISENIFEPPVTLQQLLLLGSDRDGGAECQAPLQGRYLLAHSLAAFFEELYTVGCLHETFNSKNVLFTCEPKKMFLDGSVWRQPYIVGFQKSRPDGSNWATDGPADELSYRQYEHPDYREEGRFSLEYDIYSLGLVLLEVGCWIPLQKLAQRREYRTLSPEGFRQALLEKYVPRLSTTVGGVYRDCVRACLDGSLACRGQTESGKETDNGIFGLFLDKVVKPLERLSEYEI</sequence>
<dbReference type="PANTHER" id="PTHR37542">
    <property type="entry name" value="HELO DOMAIN-CONTAINING PROTEIN-RELATED"/>
    <property type="match status" value="1"/>
</dbReference>
<dbReference type="Gene3D" id="3.30.200.20">
    <property type="entry name" value="Phosphorylase Kinase, domain 1"/>
    <property type="match status" value="1"/>
</dbReference>
<dbReference type="Pfam" id="PF00069">
    <property type="entry name" value="Pkinase"/>
    <property type="match status" value="1"/>
</dbReference>